<dbReference type="SUPFAM" id="SSF103506">
    <property type="entry name" value="Mitochondrial carrier"/>
    <property type="match status" value="1"/>
</dbReference>
<keyword evidence="5" id="KW-0677">Repeat</keyword>
<sequence>MSSTSMSKSQQQDSVLSRKKAWERAHLKYPFWFGGSASCFAACVTHPLDLVKVRLQTRSADAPKSMVGTFAHVFKNDGFLGLYSGLSASLLRQLTYSTTRFGVYEELKADFTTSTQSPSFPALIAMASTSGFLGGVAGNPADVLNVRMQHDAALAPADRRNYKNAIDGLIRMTREEGWRTLFRGVWPNSMRAVLMTASQLASYDGFKRVLIQHTPLTDNLTTHFSASFLAGFVATTVCSPVDVIKTRIMSASESKPLRKLLMDVYRDEGVGWMFRGWVPSFIRLGPHTIATFLFLEQHKKIYRRLKGIDDSAGEP</sequence>
<reference evidence="12 13" key="1">
    <citation type="journal article" date="2013" name="BMC Genomics">
        <title>Genomics-driven discovery of the pneumocandin biosynthetic gene cluster in the fungus Glarea lozoyensis.</title>
        <authorList>
            <person name="Chen L."/>
            <person name="Yue Q."/>
            <person name="Zhang X."/>
            <person name="Xiang M."/>
            <person name="Wang C."/>
            <person name="Li S."/>
            <person name="Che Y."/>
            <person name="Ortiz-Lopez F.J."/>
            <person name="Bills G.F."/>
            <person name="Liu X."/>
            <person name="An Z."/>
        </authorList>
    </citation>
    <scope>NUCLEOTIDE SEQUENCE [LARGE SCALE GENOMIC DNA]</scope>
    <source>
        <strain evidence="13">ATCC 20868 / MF5171</strain>
    </source>
</reference>
<keyword evidence="3 11" id="KW-0813">Transport</keyword>
<dbReference type="OrthoDB" id="448427at2759"/>
<keyword evidence="9 10" id="KW-0472">Membrane</keyword>
<organism evidence="12 13">
    <name type="scientific">Glarea lozoyensis (strain ATCC 20868 / MF5171)</name>
    <dbReference type="NCBI Taxonomy" id="1116229"/>
    <lineage>
        <taxon>Eukaryota</taxon>
        <taxon>Fungi</taxon>
        <taxon>Dikarya</taxon>
        <taxon>Ascomycota</taxon>
        <taxon>Pezizomycotina</taxon>
        <taxon>Leotiomycetes</taxon>
        <taxon>Helotiales</taxon>
        <taxon>Helotiaceae</taxon>
        <taxon>Glarea</taxon>
    </lineage>
</organism>
<evidence type="ECO:0000256" key="1">
    <source>
        <dbReference type="ARBA" id="ARBA00004448"/>
    </source>
</evidence>
<accession>S3DF86</accession>
<dbReference type="InterPro" id="IPR023395">
    <property type="entry name" value="MCP_dom_sf"/>
</dbReference>
<evidence type="ECO:0000313" key="12">
    <source>
        <dbReference type="EMBL" id="EPE30646.1"/>
    </source>
</evidence>
<evidence type="ECO:0000256" key="7">
    <source>
        <dbReference type="ARBA" id="ARBA00022989"/>
    </source>
</evidence>
<proteinExistence type="inferred from homology"/>
<dbReference type="GO" id="GO:0055085">
    <property type="term" value="P:transmembrane transport"/>
    <property type="evidence" value="ECO:0007669"/>
    <property type="project" value="InterPro"/>
</dbReference>
<dbReference type="PRINTS" id="PR00784">
    <property type="entry name" value="MTUNCOUPLING"/>
</dbReference>
<evidence type="ECO:0000256" key="3">
    <source>
        <dbReference type="ARBA" id="ARBA00022448"/>
    </source>
</evidence>
<evidence type="ECO:0000256" key="9">
    <source>
        <dbReference type="ARBA" id="ARBA00023136"/>
    </source>
</evidence>
<dbReference type="Gene3D" id="1.50.40.10">
    <property type="entry name" value="Mitochondrial carrier domain"/>
    <property type="match status" value="1"/>
</dbReference>
<dbReference type="Proteomes" id="UP000016922">
    <property type="component" value="Unassembled WGS sequence"/>
</dbReference>
<evidence type="ECO:0000256" key="2">
    <source>
        <dbReference type="ARBA" id="ARBA00006375"/>
    </source>
</evidence>
<gene>
    <name evidence="12" type="ORF">GLAREA_03613</name>
</gene>
<keyword evidence="4 10" id="KW-0812">Transmembrane</keyword>
<feature type="repeat" description="Solcar" evidence="10">
    <location>
        <begin position="218"/>
        <end position="301"/>
    </location>
</feature>
<evidence type="ECO:0000256" key="10">
    <source>
        <dbReference type="PROSITE-ProRule" id="PRU00282"/>
    </source>
</evidence>
<dbReference type="AlphaFoldDB" id="S3DF86"/>
<dbReference type="GO" id="GO:0005743">
    <property type="term" value="C:mitochondrial inner membrane"/>
    <property type="evidence" value="ECO:0007669"/>
    <property type="project" value="UniProtKB-SubCell"/>
</dbReference>
<evidence type="ECO:0000256" key="8">
    <source>
        <dbReference type="ARBA" id="ARBA00023128"/>
    </source>
</evidence>
<dbReference type="InterPro" id="IPR018108">
    <property type="entry name" value="MCP_transmembrane"/>
</dbReference>
<evidence type="ECO:0000256" key="11">
    <source>
        <dbReference type="RuleBase" id="RU000488"/>
    </source>
</evidence>
<evidence type="ECO:0000313" key="13">
    <source>
        <dbReference type="Proteomes" id="UP000016922"/>
    </source>
</evidence>
<feature type="repeat" description="Solcar" evidence="10">
    <location>
        <begin position="118"/>
        <end position="209"/>
    </location>
</feature>
<dbReference type="InterPro" id="IPR002067">
    <property type="entry name" value="MCP"/>
</dbReference>
<keyword evidence="13" id="KW-1185">Reference proteome</keyword>
<dbReference type="KEGG" id="glz:GLAREA_03613"/>
<feature type="repeat" description="Solcar" evidence="10">
    <location>
        <begin position="25"/>
        <end position="110"/>
    </location>
</feature>
<dbReference type="Pfam" id="PF00153">
    <property type="entry name" value="Mito_carr"/>
    <property type="match status" value="3"/>
</dbReference>
<evidence type="ECO:0000256" key="6">
    <source>
        <dbReference type="ARBA" id="ARBA00022792"/>
    </source>
</evidence>
<evidence type="ECO:0000256" key="5">
    <source>
        <dbReference type="ARBA" id="ARBA00022737"/>
    </source>
</evidence>
<dbReference type="InterPro" id="IPR050391">
    <property type="entry name" value="Mito_Metabolite_Transporter"/>
</dbReference>
<dbReference type="RefSeq" id="XP_008082057.1">
    <property type="nucleotide sequence ID" value="XM_008083866.1"/>
</dbReference>
<dbReference type="eggNOG" id="KOG0759">
    <property type="taxonomic scope" value="Eukaryota"/>
</dbReference>
<keyword evidence="6" id="KW-0999">Mitochondrion inner membrane</keyword>
<comment type="similarity">
    <text evidence="2 11">Belongs to the mitochondrial carrier (TC 2.A.29) family.</text>
</comment>
<dbReference type="EMBL" id="KE145363">
    <property type="protein sequence ID" value="EPE30646.1"/>
    <property type="molecule type" value="Genomic_DNA"/>
</dbReference>
<dbReference type="PROSITE" id="PS50920">
    <property type="entry name" value="SOLCAR"/>
    <property type="match status" value="3"/>
</dbReference>
<name>S3DF86_GLAL2</name>
<dbReference type="GeneID" id="19462668"/>
<dbReference type="OMA" id="TTRFGAY"/>
<keyword evidence="7" id="KW-1133">Transmembrane helix</keyword>
<dbReference type="FunFam" id="1.50.40.10:FF:000107">
    <property type="entry name" value="Mitochondrial dicarboxylate carrier"/>
    <property type="match status" value="1"/>
</dbReference>
<protein>
    <submittedName>
        <fullName evidence="12">Mitochondrial carrier</fullName>
    </submittedName>
</protein>
<keyword evidence="8" id="KW-0496">Mitochondrion</keyword>
<evidence type="ECO:0000256" key="4">
    <source>
        <dbReference type="ARBA" id="ARBA00022692"/>
    </source>
</evidence>
<dbReference type="HOGENOM" id="CLU_015166_14_1_1"/>
<comment type="subcellular location">
    <subcellularLocation>
        <location evidence="1">Mitochondrion inner membrane</location>
        <topology evidence="1">Multi-pass membrane protein</topology>
    </subcellularLocation>
</comment>
<dbReference type="PANTHER" id="PTHR45618">
    <property type="entry name" value="MITOCHONDRIAL DICARBOXYLATE CARRIER-RELATED"/>
    <property type="match status" value="1"/>
</dbReference>